<dbReference type="HOGENOM" id="CLU_577758_0_0_1"/>
<keyword evidence="1" id="KW-0472">Membrane</keyword>
<evidence type="ECO:0000259" key="2">
    <source>
        <dbReference type="Pfam" id="PF01579"/>
    </source>
</evidence>
<evidence type="ECO:0000313" key="3">
    <source>
        <dbReference type="EMBL" id="CAP22144.2"/>
    </source>
</evidence>
<accession>A8WNT8</accession>
<evidence type="ECO:0000313" key="4">
    <source>
        <dbReference type="Proteomes" id="UP000008549"/>
    </source>
</evidence>
<gene>
    <name evidence="3 5" type="ORF">CBG00785</name>
    <name evidence="3" type="ORF">CBG_00785</name>
</gene>
<feature type="transmembrane region" description="Helical" evidence="1">
    <location>
        <begin position="161"/>
        <end position="183"/>
    </location>
</feature>
<dbReference type="WormBase" id="CBG00785">
    <property type="protein sequence ID" value="CBP49428"/>
    <property type="gene ID" value="WBGene00024119"/>
</dbReference>
<feature type="transmembrane region" description="Helical" evidence="1">
    <location>
        <begin position="7"/>
        <end position="28"/>
    </location>
</feature>
<protein>
    <submittedName>
        <fullName evidence="3">Protein CBG00785</fullName>
    </submittedName>
</protein>
<dbReference type="RefSeq" id="XP_045091662.1">
    <property type="nucleotide sequence ID" value="XM_045236630.1"/>
</dbReference>
<dbReference type="eggNOG" id="ENOG502TJSU">
    <property type="taxonomic scope" value="Eukaryota"/>
</dbReference>
<reference evidence="3 4" key="2">
    <citation type="journal article" date="2011" name="PLoS Genet.">
        <title>Caenorhabditis briggsae recombinant inbred line genotypes reveal inter-strain incompatibility and the evolution of recombination.</title>
        <authorList>
            <person name="Ross J.A."/>
            <person name="Koboldt D.C."/>
            <person name="Staisch J.E."/>
            <person name="Chamberlin H.M."/>
            <person name="Gupta B.P."/>
            <person name="Miller R.D."/>
            <person name="Baird S.E."/>
            <person name="Haag E.S."/>
        </authorList>
    </citation>
    <scope>NUCLEOTIDE SEQUENCE [LARGE SCALE GENOMIC DNA]</scope>
    <source>
        <strain evidence="3 4">AF16</strain>
    </source>
</reference>
<dbReference type="CTD" id="8577386"/>
<dbReference type="KEGG" id="cbr:CBG_00785"/>
<dbReference type="GeneID" id="8577386"/>
<organism evidence="3 4">
    <name type="scientific">Caenorhabditis briggsae</name>
    <dbReference type="NCBI Taxonomy" id="6238"/>
    <lineage>
        <taxon>Eukaryota</taxon>
        <taxon>Metazoa</taxon>
        <taxon>Ecdysozoa</taxon>
        <taxon>Nematoda</taxon>
        <taxon>Chromadorea</taxon>
        <taxon>Rhabditida</taxon>
        <taxon>Rhabditina</taxon>
        <taxon>Rhabditomorpha</taxon>
        <taxon>Rhabditoidea</taxon>
        <taxon>Rhabditidae</taxon>
        <taxon>Peloderinae</taxon>
        <taxon>Caenorhabditis</taxon>
    </lineage>
</organism>
<name>A8WNT8_CAEBR</name>
<dbReference type="AlphaFoldDB" id="A8WNT8"/>
<dbReference type="Proteomes" id="UP000008549">
    <property type="component" value="Unassembled WGS sequence"/>
</dbReference>
<evidence type="ECO:0000256" key="1">
    <source>
        <dbReference type="SAM" id="Phobius"/>
    </source>
</evidence>
<dbReference type="InParanoid" id="A8WNT8"/>
<proteinExistence type="predicted"/>
<sequence>MVSKRNQFAIAGSILAGAVFIICLFIVLDSTGLMFMTTPETQTQGPLSQALGLQKPVKKAARNAFHKCEPGLVKFGTTIGSLDSLDYKPDVVKLQGMCRSLENCFNETGVEPTRCRTSDDDIPWAFQVCCDIVDAAAIKHEVSKICWEVFFAKMCTFLKQLFYTSLFASVAIGLSVYVVIPLATQAENYMQHRSECSAVADSFDRRFNDFQESYMKMNLGSRSDLLIHRSTCGILGTCISALKNCSNIDISLLEYQEKTVNDCCDFGYHLFKKAIAYSKRDFELAERMMKMIVLLISIFITSFAFAEKDCSIADSFQAISCRLRASEFAGTFDKLDESDSEKMSEFRRSCKSNNNCIDEIGHCIQDEQATKGLNAIQSFCSIMNFLSTEMTDCDEQWDQEESECYASWNPFQNDKDLREGNDVEGVCGQFFGRNNCLKQEIVDTCGSRDWQKFKNYFLELNDAVKQCDFYGTI</sequence>
<reference evidence="3 4" key="1">
    <citation type="journal article" date="2003" name="PLoS Biol.">
        <title>The genome sequence of Caenorhabditis briggsae: a platform for comparative genomics.</title>
        <authorList>
            <person name="Stein L.D."/>
            <person name="Bao Z."/>
            <person name="Blasiar D."/>
            <person name="Blumenthal T."/>
            <person name="Brent M.R."/>
            <person name="Chen N."/>
            <person name="Chinwalla A."/>
            <person name="Clarke L."/>
            <person name="Clee C."/>
            <person name="Coghlan A."/>
            <person name="Coulson A."/>
            <person name="D'Eustachio P."/>
            <person name="Fitch D.H."/>
            <person name="Fulton L.A."/>
            <person name="Fulton R.E."/>
            <person name="Griffiths-Jones S."/>
            <person name="Harris T.W."/>
            <person name="Hillier L.W."/>
            <person name="Kamath R."/>
            <person name="Kuwabara P.E."/>
            <person name="Mardis E.R."/>
            <person name="Marra M.A."/>
            <person name="Miner T.L."/>
            <person name="Minx P."/>
            <person name="Mullikin J.C."/>
            <person name="Plumb R.W."/>
            <person name="Rogers J."/>
            <person name="Schein J.E."/>
            <person name="Sohrmann M."/>
            <person name="Spieth J."/>
            <person name="Stajich J.E."/>
            <person name="Wei C."/>
            <person name="Willey D."/>
            <person name="Wilson R.K."/>
            <person name="Durbin R."/>
            <person name="Waterston R.H."/>
        </authorList>
    </citation>
    <scope>NUCLEOTIDE SEQUENCE [LARGE SCALE GENOMIC DNA]</scope>
    <source>
        <strain evidence="3 4">AF16</strain>
    </source>
</reference>
<keyword evidence="1" id="KW-1133">Transmembrane helix</keyword>
<evidence type="ECO:0000313" key="5">
    <source>
        <dbReference type="WormBase" id="CBG00785"/>
    </source>
</evidence>
<feature type="transmembrane region" description="Helical" evidence="1">
    <location>
        <begin position="288"/>
        <end position="306"/>
    </location>
</feature>
<feature type="domain" description="T20D4.11-like" evidence="2">
    <location>
        <begin position="310"/>
        <end position="468"/>
    </location>
</feature>
<dbReference type="EMBL" id="HE600931">
    <property type="protein sequence ID" value="CAP22144.2"/>
    <property type="molecule type" value="Genomic_DNA"/>
</dbReference>
<dbReference type="PANTHER" id="PTHR21453">
    <property type="entry name" value="DUF19 DOMAIN-CONTAINING PROTEIN-RELATED-RELATED"/>
    <property type="match status" value="1"/>
</dbReference>
<dbReference type="InterPro" id="IPR002542">
    <property type="entry name" value="T20D4.11-like_dom"/>
</dbReference>
<keyword evidence="1" id="KW-0812">Transmembrane</keyword>
<dbReference type="Pfam" id="PF01579">
    <property type="entry name" value="DUF19"/>
    <property type="match status" value="1"/>
</dbReference>
<keyword evidence="4" id="KW-1185">Reference proteome</keyword>
<dbReference type="PANTHER" id="PTHR21453:SF28">
    <property type="entry name" value="DUF19 DOMAIN-CONTAINING PROTEIN-RELATED"/>
    <property type="match status" value="1"/>
</dbReference>